<dbReference type="EMBL" id="OB660689">
    <property type="protein sequence ID" value="CAD7225914.1"/>
    <property type="molecule type" value="Genomic_DNA"/>
</dbReference>
<feature type="transmembrane region" description="Helical" evidence="2">
    <location>
        <begin position="234"/>
        <end position="257"/>
    </location>
</feature>
<organism evidence="3">
    <name type="scientific">Cyprideis torosa</name>
    <dbReference type="NCBI Taxonomy" id="163714"/>
    <lineage>
        <taxon>Eukaryota</taxon>
        <taxon>Metazoa</taxon>
        <taxon>Ecdysozoa</taxon>
        <taxon>Arthropoda</taxon>
        <taxon>Crustacea</taxon>
        <taxon>Oligostraca</taxon>
        <taxon>Ostracoda</taxon>
        <taxon>Podocopa</taxon>
        <taxon>Podocopida</taxon>
        <taxon>Cytherocopina</taxon>
        <taxon>Cytheroidea</taxon>
        <taxon>Cytherideidae</taxon>
        <taxon>Cyprideis</taxon>
    </lineage>
</organism>
<keyword evidence="2" id="KW-0812">Transmembrane</keyword>
<evidence type="ECO:0000256" key="1">
    <source>
        <dbReference type="SAM" id="MobiDB-lite"/>
    </source>
</evidence>
<dbReference type="SUPFAM" id="SSF82671">
    <property type="entry name" value="SEA domain"/>
    <property type="match status" value="1"/>
</dbReference>
<evidence type="ECO:0000313" key="3">
    <source>
        <dbReference type="EMBL" id="CAD7225914.1"/>
    </source>
</evidence>
<evidence type="ECO:0000256" key="2">
    <source>
        <dbReference type="SAM" id="Phobius"/>
    </source>
</evidence>
<sequence length="363" mass="38993">MCDRKQYYRPNRFLPISSAAGGGVMSAPPSSVAPPASASLLTRQNLLTNLNFPHSHQATPTSQSHYLTTTPREATPLNNLSASSDATLICRPSPVAMMENNYTNGIPSQHLPGYGNGLTTPPALTGSCYYAHCHCCAPHFPASPPPSHCSASYHCHKHCASSETTSHTYATPVFPNDGFPPSGTTPLSQGSPSAPDRTSLWSLLRAWKTSWRAQAGFAKDAAAPSPPANGAARLPLWCLVLLVLVLAAAVCGTVVFFSVGGTGNSSPDAHRQSVIRSGQDPDTHPPNTKLRVFFGRFLILNRRFTSELNDTSSPEYIRMADNLASERPDTRPQMRLSSDVNLMSPSGRAHAHRKPFIGPHFIS</sequence>
<dbReference type="AlphaFoldDB" id="A0A7R8W6M9"/>
<name>A0A7R8W6M9_9CRUS</name>
<keyword evidence="2" id="KW-0472">Membrane</keyword>
<feature type="region of interest" description="Disordered" evidence="1">
    <location>
        <begin position="262"/>
        <end position="286"/>
    </location>
</feature>
<protein>
    <submittedName>
        <fullName evidence="3">Uncharacterized protein</fullName>
    </submittedName>
</protein>
<proteinExistence type="predicted"/>
<gene>
    <name evidence="3" type="ORF">CTOB1V02_LOCUS3842</name>
</gene>
<reference evidence="3" key="1">
    <citation type="submission" date="2020-11" db="EMBL/GenBank/DDBJ databases">
        <authorList>
            <person name="Tran Van P."/>
        </authorList>
    </citation>
    <scope>NUCLEOTIDE SEQUENCE</scope>
</reference>
<dbReference type="InterPro" id="IPR036364">
    <property type="entry name" value="SEA_dom_sf"/>
</dbReference>
<keyword evidence="2" id="KW-1133">Transmembrane helix</keyword>
<accession>A0A7R8W6M9</accession>